<dbReference type="Proteomes" id="UP000226431">
    <property type="component" value="Unassembled WGS sequence"/>
</dbReference>
<keyword evidence="8" id="KW-0449">Lipoprotein</keyword>
<evidence type="ECO:0000256" key="4">
    <source>
        <dbReference type="ARBA" id="ARBA00022525"/>
    </source>
</evidence>
<evidence type="ECO:0000256" key="7">
    <source>
        <dbReference type="ARBA" id="ARBA00023157"/>
    </source>
</evidence>
<keyword evidence="4" id="KW-0964">Secreted</keyword>
<keyword evidence="6 10" id="KW-0732">Signal</keyword>
<accession>A0A2C5Z7U0</accession>
<sequence length="158" mass="15919">MHFSTTTLLSLLTLASADSLSNIPPCAQSCVRDAVTGHTQCDLDSLSCICNSVKTVLPTAAECVIENCTTDQIFNEVLPNAFQTCGSYANQLAARQANVQCVPVAVEPVVSTATAQPHVVTTTVRAGPSPTAPVVTAGAAAGVAPGGLAALAVAAVLL</sequence>
<comment type="caution">
    <text evidence="9">Lacks conserved residue(s) required for the propagation of feature annotation.</text>
</comment>
<dbReference type="Pfam" id="PF05730">
    <property type="entry name" value="CFEM"/>
    <property type="match status" value="1"/>
</dbReference>
<feature type="domain" description="CFEM" evidence="11">
    <location>
        <begin position="1"/>
        <end position="122"/>
    </location>
</feature>
<dbReference type="InterPro" id="IPR008427">
    <property type="entry name" value="Extracellular_membr_CFEM_dom"/>
</dbReference>
<dbReference type="EMBL" id="NJES01000193">
    <property type="protein sequence ID" value="PHH75850.1"/>
    <property type="molecule type" value="Genomic_DNA"/>
</dbReference>
<feature type="chain" id="PRO_5013197328" description="CFEM domain-containing protein" evidence="10">
    <location>
        <begin position="18"/>
        <end position="158"/>
    </location>
</feature>
<evidence type="ECO:0000313" key="12">
    <source>
        <dbReference type="EMBL" id="PHH75850.1"/>
    </source>
</evidence>
<protein>
    <recommendedName>
        <fullName evidence="11">CFEM domain-containing protein</fullName>
    </recommendedName>
</protein>
<keyword evidence="13" id="KW-1185">Reference proteome</keyword>
<reference evidence="12 13" key="1">
    <citation type="submission" date="2017-06" db="EMBL/GenBank/DDBJ databases">
        <title>Ant-infecting Ophiocordyceps genomes reveal a high diversity of potential behavioral manipulation genes and a possible major role for enterotoxins.</title>
        <authorList>
            <person name="De Bekker C."/>
            <person name="Evans H.C."/>
            <person name="Brachmann A."/>
            <person name="Hughes D.P."/>
        </authorList>
    </citation>
    <scope>NUCLEOTIDE SEQUENCE [LARGE SCALE GENOMIC DNA]</scope>
    <source>
        <strain evidence="12 13">Map16</strain>
    </source>
</reference>
<evidence type="ECO:0000256" key="2">
    <source>
        <dbReference type="ARBA" id="ARBA00004613"/>
    </source>
</evidence>
<dbReference type="GO" id="GO:0005576">
    <property type="term" value="C:extracellular region"/>
    <property type="evidence" value="ECO:0007669"/>
    <property type="project" value="UniProtKB-SubCell"/>
</dbReference>
<comment type="similarity">
    <text evidence="3">Belongs to the RBT5 family.</text>
</comment>
<keyword evidence="5" id="KW-0336">GPI-anchor</keyword>
<dbReference type="STRING" id="2004952.A0A2C5Z7U0"/>
<dbReference type="SMART" id="SM00747">
    <property type="entry name" value="CFEM"/>
    <property type="match status" value="1"/>
</dbReference>
<dbReference type="AlphaFoldDB" id="A0A2C5Z7U0"/>
<evidence type="ECO:0000259" key="11">
    <source>
        <dbReference type="PROSITE" id="PS52012"/>
    </source>
</evidence>
<comment type="caution">
    <text evidence="12">The sequence shown here is derived from an EMBL/GenBank/DDBJ whole genome shotgun (WGS) entry which is preliminary data.</text>
</comment>
<dbReference type="PROSITE" id="PS52012">
    <property type="entry name" value="CFEM"/>
    <property type="match status" value="1"/>
</dbReference>
<dbReference type="GO" id="GO:0098552">
    <property type="term" value="C:side of membrane"/>
    <property type="evidence" value="ECO:0007669"/>
    <property type="project" value="UniProtKB-KW"/>
</dbReference>
<comment type="subcellular location">
    <subcellularLocation>
        <location evidence="1">Membrane</location>
        <topology evidence="1">Lipid-anchor</topology>
        <topology evidence="1">GPI-anchor</topology>
    </subcellularLocation>
    <subcellularLocation>
        <location evidence="2">Secreted</location>
    </subcellularLocation>
</comment>
<evidence type="ECO:0000256" key="8">
    <source>
        <dbReference type="ARBA" id="ARBA00023288"/>
    </source>
</evidence>
<keyword evidence="5" id="KW-0472">Membrane</keyword>
<evidence type="ECO:0000256" key="5">
    <source>
        <dbReference type="ARBA" id="ARBA00022622"/>
    </source>
</evidence>
<proteinExistence type="inferred from homology"/>
<keyword evidence="5" id="KW-0325">Glycoprotein</keyword>
<evidence type="ECO:0000256" key="1">
    <source>
        <dbReference type="ARBA" id="ARBA00004589"/>
    </source>
</evidence>
<feature type="disulfide bond" evidence="9">
    <location>
        <begin position="41"/>
        <end position="48"/>
    </location>
</feature>
<name>A0A2C5Z7U0_9HYPO</name>
<evidence type="ECO:0000256" key="3">
    <source>
        <dbReference type="ARBA" id="ARBA00010031"/>
    </source>
</evidence>
<keyword evidence="7 9" id="KW-1015">Disulfide bond</keyword>
<evidence type="ECO:0000256" key="6">
    <source>
        <dbReference type="ARBA" id="ARBA00022729"/>
    </source>
</evidence>
<evidence type="ECO:0000256" key="10">
    <source>
        <dbReference type="SAM" id="SignalP"/>
    </source>
</evidence>
<feature type="signal peptide" evidence="10">
    <location>
        <begin position="1"/>
        <end position="17"/>
    </location>
</feature>
<evidence type="ECO:0000313" key="13">
    <source>
        <dbReference type="Proteomes" id="UP000226431"/>
    </source>
</evidence>
<organism evidence="12 13">
    <name type="scientific">Ophiocordyceps camponoti-rufipedis</name>
    <dbReference type="NCBI Taxonomy" id="2004952"/>
    <lineage>
        <taxon>Eukaryota</taxon>
        <taxon>Fungi</taxon>
        <taxon>Dikarya</taxon>
        <taxon>Ascomycota</taxon>
        <taxon>Pezizomycotina</taxon>
        <taxon>Sordariomycetes</taxon>
        <taxon>Hypocreomycetidae</taxon>
        <taxon>Hypocreales</taxon>
        <taxon>Ophiocordycipitaceae</taxon>
        <taxon>Ophiocordyceps</taxon>
    </lineage>
</organism>
<gene>
    <name evidence="12" type="ORF">CDD80_2015</name>
</gene>
<dbReference type="OrthoDB" id="4927622at2759"/>
<evidence type="ECO:0000256" key="9">
    <source>
        <dbReference type="PROSITE-ProRule" id="PRU01356"/>
    </source>
</evidence>